<proteinExistence type="predicted"/>
<dbReference type="EMBL" id="BPLQ01006556">
    <property type="protein sequence ID" value="GIY23506.1"/>
    <property type="molecule type" value="Genomic_DNA"/>
</dbReference>
<dbReference type="Proteomes" id="UP001054837">
    <property type="component" value="Unassembled WGS sequence"/>
</dbReference>
<evidence type="ECO:0000313" key="2">
    <source>
        <dbReference type="Proteomes" id="UP001054837"/>
    </source>
</evidence>
<accession>A0AAV4RRD4</accession>
<reference evidence="1 2" key="1">
    <citation type="submission" date="2021-06" db="EMBL/GenBank/DDBJ databases">
        <title>Caerostris darwini draft genome.</title>
        <authorList>
            <person name="Kono N."/>
            <person name="Arakawa K."/>
        </authorList>
    </citation>
    <scope>NUCLEOTIDE SEQUENCE [LARGE SCALE GENOMIC DNA]</scope>
</reference>
<keyword evidence="2" id="KW-1185">Reference proteome</keyword>
<name>A0AAV4RRD4_9ARAC</name>
<organism evidence="1 2">
    <name type="scientific">Caerostris darwini</name>
    <dbReference type="NCBI Taxonomy" id="1538125"/>
    <lineage>
        <taxon>Eukaryota</taxon>
        <taxon>Metazoa</taxon>
        <taxon>Ecdysozoa</taxon>
        <taxon>Arthropoda</taxon>
        <taxon>Chelicerata</taxon>
        <taxon>Arachnida</taxon>
        <taxon>Araneae</taxon>
        <taxon>Araneomorphae</taxon>
        <taxon>Entelegynae</taxon>
        <taxon>Araneoidea</taxon>
        <taxon>Araneidae</taxon>
        <taxon>Caerostris</taxon>
    </lineage>
</organism>
<evidence type="ECO:0000313" key="1">
    <source>
        <dbReference type="EMBL" id="GIY23506.1"/>
    </source>
</evidence>
<dbReference type="AlphaFoldDB" id="A0AAV4RRD4"/>
<gene>
    <name evidence="1" type="primary">AVEN_159523_1</name>
    <name evidence="1" type="ORF">CDAR_465891</name>
</gene>
<sequence>MQTISGTTKECQCFDCSKDAPLPSLLLERFRIAQPEERNEIMSHIYYSKPVSKTSNTKVWYSTTQMEYPARPDLWTSKVPEYLPSKQFQNSVCRKWCDGEHNPPLLCE</sequence>
<protein>
    <submittedName>
        <fullName evidence="1">Uncharacterized protein</fullName>
    </submittedName>
</protein>
<comment type="caution">
    <text evidence="1">The sequence shown here is derived from an EMBL/GenBank/DDBJ whole genome shotgun (WGS) entry which is preliminary data.</text>
</comment>